<dbReference type="AlphaFoldDB" id="A0A1Y1RRG5"/>
<sequence>MKTVSRRSLAKGAAWAAPAIIATSQVPTYAASALCQNDAVAVSGVTYTLIGAESNKVEPYHNGVTVYLNGDGKSTWSENPGYEVTFTYTAVRDIESVLFRVYISGTFYTTEGSVEGRVANVIDRSFANGQGYEYTVNGDATFTNATWHAGQIGQIRDATASKNATLPSGAYSGYAINHKENEKIFAAYDSNQVGAELRVNFSSIKAGTSVSLKTYVRFAELNNYGHMAQAFGLDYSWKRPIMNAGMVSDIYFKEPVNRGTATGGRCRQNQSLNMATYDGDLTDEQPIKG</sequence>
<accession>A0A1Y1RRG5</accession>
<comment type="caution">
    <text evidence="1">The sequence shown here is derived from an EMBL/GenBank/DDBJ whole genome shotgun (WGS) entry which is preliminary data.</text>
</comment>
<gene>
    <name evidence="1" type="ORF">A7979_10470</name>
</gene>
<keyword evidence="2" id="KW-1185">Reference proteome</keyword>
<dbReference type="PROSITE" id="PS51318">
    <property type="entry name" value="TAT"/>
    <property type="match status" value="1"/>
</dbReference>
<evidence type="ECO:0000313" key="1">
    <source>
        <dbReference type="EMBL" id="ORC22795.1"/>
    </source>
</evidence>
<name>A0A1Y1RRG5_9MICC</name>
<dbReference type="InterPro" id="IPR006311">
    <property type="entry name" value="TAT_signal"/>
</dbReference>
<protein>
    <submittedName>
        <fullName evidence="1">Uncharacterized protein</fullName>
    </submittedName>
</protein>
<organism evidence="1 2">
    <name type="scientific">Rothia nasimurium</name>
    <dbReference type="NCBI Taxonomy" id="85336"/>
    <lineage>
        <taxon>Bacteria</taxon>
        <taxon>Bacillati</taxon>
        <taxon>Actinomycetota</taxon>
        <taxon>Actinomycetes</taxon>
        <taxon>Micrococcales</taxon>
        <taxon>Micrococcaceae</taxon>
        <taxon>Rothia</taxon>
    </lineage>
</organism>
<dbReference type="EMBL" id="LXWF01000007">
    <property type="protein sequence ID" value="ORC22795.1"/>
    <property type="molecule type" value="Genomic_DNA"/>
</dbReference>
<evidence type="ECO:0000313" key="2">
    <source>
        <dbReference type="Proteomes" id="UP000192359"/>
    </source>
</evidence>
<dbReference type="RefSeq" id="WP_083090894.1">
    <property type="nucleotide sequence ID" value="NZ_LXWF01000007.1"/>
</dbReference>
<proteinExistence type="predicted"/>
<dbReference type="Proteomes" id="UP000192359">
    <property type="component" value="Unassembled WGS sequence"/>
</dbReference>
<reference evidence="1 2" key="1">
    <citation type="submission" date="2016-05" db="EMBL/GenBank/DDBJ databases">
        <title>Draft genome sequence of a porcine commensal Rothia nasimurium.</title>
        <authorList>
            <person name="Gaiser R.A."/>
            <person name="Van Baarlen P."/>
            <person name="Wells J.M."/>
        </authorList>
    </citation>
    <scope>NUCLEOTIDE SEQUENCE [LARGE SCALE GENOMIC DNA]</scope>
    <source>
        <strain evidence="1 2">PT-32</strain>
    </source>
</reference>